<dbReference type="AlphaFoldDB" id="M2R082"/>
<dbReference type="EMBL" id="KB445816">
    <property type="protein sequence ID" value="EMD31662.1"/>
    <property type="molecule type" value="Genomic_DNA"/>
</dbReference>
<evidence type="ECO:0000256" key="1">
    <source>
        <dbReference type="SAM" id="SignalP"/>
    </source>
</evidence>
<dbReference type="Proteomes" id="UP000016930">
    <property type="component" value="Unassembled WGS sequence"/>
</dbReference>
<keyword evidence="3" id="KW-1185">Reference proteome</keyword>
<evidence type="ECO:0000313" key="2">
    <source>
        <dbReference type="EMBL" id="EMD31662.1"/>
    </source>
</evidence>
<feature type="chain" id="PRO_5004023473" evidence="1">
    <location>
        <begin position="23"/>
        <end position="114"/>
    </location>
</feature>
<reference evidence="2 3" key="1">
    <citation type="journal article" date="2012" name="Proc. Natl. Acad. Sci. U.S.A.">
        <title>Comparative genomics of Ceriporiopsis subvermispora and Phanerochaete chrysosporium provide insight into selective ligninolysis.</title>
        <authorList>
            <person name="Fernandez-Fueyo E."/>
            <person name="Ruiz-Duenas F.J."/>
            <person name="Ferreira P."/>
            <person name="Floudas D."/>
            <person name="Hibbett D.S."/>
            <person name="Canessa P."/>
            <person name="Larrondo L.F."/>
            <person name="James T.Y."/>
            <person name="Seelenfreund D."/>
            <person name="Lobos S."/>
            <person name="Polanco R."/>
            <person name="Tello M."/>
            <person name="Honda Y."/>
            <person name="Watanabe T."/>
            <person name="Watanabe T."/>
            <person name="Ryu J.S."/>
            <person name="Kubicek C.P."/>
            <person name="Schmoll M."/>
            <person name="Gaskell J."/>
            <person name="Hammel K.E."/>
            <person name="St John F.J."/>
            <person name="Vanden Wymelenberg A."/>
            <person name="Sabat G."/>
            <person name="Splinter BonDurant S."/>
            <person name="Syed K."/>
            <person name="Yadav J.S."/>
            <person name="Doddapaneni H."/>
            <person name="Subramanian V."/>
            <person name="Lavin J.L."/>
            <person name="Oguiza J.A."/>
            <person name="Perez G."/>
            <person name="Pisabarro A.G."/>
            <person name="Ramirez L."/>
            <person name="Santoyo F."/>
            <person name="Master E."/>
            <person name="Coutinho P.M."/>
            <person name="Henrissat B."/>
            <person name="Lombard V."/>
            <person name="Magnuson J.K."/>
            <person name="Kuees U."/>
            <person name="Hori C."/>
            <person name="Igarashi K."/>
            <person name="Samejima M."/>
            <person name="Held B.W."/>
            <person name="Barry K.W."/>
            <person name="LaButti K.M."/>
            <person name="Lapidus A."/>
            <person name="Lindquist E.A."/>
            <person name="Lucas S.M."/>
            <person name="Riley R."/>
            <person name="Salamov A.A."/>
            <person name="Hoffmeister D."/>
            <person name="Schwenk D."/>
            <person name="Hadar Y."/>
            <person name="Yarden O."/>
            <person name="de Vries R.P."/>
            <person name="Wiebenga A."/>
            <person name="Stenlid J."/>
            <person name="Eastwood D."/>
            <person name="Grigoriev I.V."/>
            <person name="Berka R.M."/>
            <person name="Blanchette R.A."/>
            <person name="Kersten P."/>
            <person name="Martinez A.T."/>
            <person name="Vicuna R."/>
            <person name="Cullen D."/>
        </authorList>
    </citation>
    <scope>NUCLEOTIDE SEQUENCE [LARGE SCALE GENOMIC DNA]</scope>
    <source>
        <strain evidence="2 3">B</strain>
    </source>
</reference>
<keyword evidence="1" id="KW-0732">Signal</keyword>
<feature type="signal peptide" evidence="1">
    <location>
        <begin position="1"/>
        <end position="22"/>
    </location>
</feature>
<evidence type="ECO:0000313" key="3">
    <source>
        <dbReference type="Proteomes" id="UP000016930"/>
    </source>
</evidence>
<dbReference type="HOGENOM" id="CLU_2120805_0_0_1"/>
<proteinExistence type="predicted"/>
<sequence length="114" mass="12346">MPRRCGTSIAALFARLAGAVAAIERPPRGLVQESGAYPQALRWGAAQPAPLLSLAYLLRRGGNLDHFGEQQLVCWGGRWRLLAGRPSPFARLKGGIRAERRDGSQIEQIASSNL</sequence>
<gene>
    <name evidence="2" type="ORF">CERSUDRAFT_119473</name>
</gene>
<protein>
    <submittedName>
        <fullName evidence="2">Uncharacterized protein</fullName>
    </submittedName>
</protein>
<accession>M2R082</accession>
<name>M2R082_CERS8</name>
<organism evidence="2 3">
    <name type="scientific">Ceriporiopsis subvermispora (strain B)</name>
    <name type="common">White-rot fungus</name>
    <name type="synonym">Gelatoporia subvermispora</name>
    <dbReference type="NCBI Taxonomy" id="914234"/>
    <lineage>
        <taxon>Eukaryota</taxon>
        <taxon>Fungi</taxon>
        <taxon>Dikarya</taxon>
        <taxon>Basidiomycota</taxon>
        <taxon>Agaricomycotina</taxon>
        <taxon>Agaricomycetes</taxon>
        <taxon>Polyporales</taxon>
        <taxon>Gelatoporiaceae</taxon>
        <taxon>Gelatoporia</taxon>
    </lineage>
</organism>